<proteinExistence type="predicted"/>
<protein>
    <submittedName>
        <fullName evidence="1">Uncharacterized protein</fullName>
    </submittedName>
</protein>
<keyword evidence="2" id="KW-1185">Reference proteome</keyword>
<gene>
    <name evidence="1" type="ORF">QAD02_022849</name>
</gene>
<dbReference type="Proteomes" id="UP001239111">
    <property type="component" value="Chromosome 1"/>
</dbReference>
<sequence>MTTVETTLEDFTALRLRKVLPQPSSSRRRSREKQQSERQPPELSKFIKPSLEDLLDRTECDIVTRNSPFRRIPSSTAKEFQASATSLDSLGKKLGRAVLILFYVVKNIDETGGGVK</sequence>
<accession>A0ACC2PTY3</accession>
<evidence type="ECO:0000313" key="2">
    <source>
        <dbReference type="Proteomes" id="UP001239111"/>
    </source>
</evidence>
<evidence type="ECO:0000313" key="1">
    <source>
        <dbReference type="EMBL" id="KAJ8687055.1"/>
    </source>
</evidence>
<dbReference type="EMBL" id="CM056741">
    <property type="protein sequence ID" value="KAJ8687055.1"/>
    <property type="molecule type" value="Genomic_DNA"/>
</dbReference>
<comment type="caution">
    <text evidence="1">The sequence shown here is derived from an EMBL/GenBank/DDBJ whole genome shotgun (WGS) entry which is preliminary data.</text>
</comment>
<name>A0ACC2PTY3_9HYME</name>
<reference evidence="1" key="1">
    <citation type="submission" date="2023-04" db="EMBL/GenBank/DDBJ databases">
        <title>A chromosome-level genome assembly of the parasitoid wasp Eretmocerus hayati.</title>
        <authorList>
            <person name="Zhong Y."/>
            <person name="Liu S."/>
            <person name="Liu Y."/>
        </authorList>
    </citation>
    <scope>NUCLEOTIDE SEQUENCE</scope>
    <source>
        <strain evidence="1">ZJU_SS_LIU_2023</strain>
    </source>
</reference>
<organism evidence="1 2">
    <name type="scientific">Eretmocerus hayati</name>
    <dbReference type="NCBI Taxonomy" id="131215"/>
    <lineage>
        <taxon>Eukaryota</taxon>
        <taxon>Metazoa</taxon>
        <taxon>Ecdysozoa</taxon>
        <taxon>Arthropoda</taxon>
        <taxon>Hexapoda</taxon>
        <taxon>Insecta</taxon>
        <taxon>Pterygota</taxon>
        <taxon>Neoptera</taxon>
        <taxon>Endopterygota</taxon>
        <taxon>Hymenoptera</taxon>
        <taxon>Apocrita</taxon>
        <taxon>Proctotrupomorpha</taxon>
        <taxon>Chalcidoidea</taxon>
        <taxon>Aphelinidae</taxon>
        <taxon>Aphelininae</taxon>
        <taxon>Eretmocerus</taxon>
    </lineage>
</organism>